<feature type="compositionally biased region" description="Basic and acidic residues" evidence="1">
    <location>
        <begin position="24"/>
        <end position="45"/>
    </location>
</feature>
<evidence type="ECO:0000313" key="3">
    <source>
        <dbReference type="Proteomes" id="UP000635983"/>
    </source>
</evidence>
<dbReference type="Proteomes" id="UP000635983">
    <property type="component" value="Unassembled WGS sequence"/>
</dbReference>
<feature type="region of interest" description="Disordered" evidence="1">
    <location>
        <begin position="136"/>
        <end position="227"/>
    </location>
</feature>
<evidence type="ECO:0000256" key="1">
    <source>
        <dbReference type="SAM" id="MobiDB-lite"/>
    </source>
</evidence>
<comment type="caution">
    <text evidence="2">The sequence shown here is derived from an EMBL/GenBank/DDBJ whole genome shotgun (WGS) entry which is preliminary data.</text>
</comment>
<dbReference type="EMBL" id="BMPO01000003">
    <property type="protein sequence ID" value="GGJ92041.1"/>
    <property type="molecule type" value="Genomic_DNA"/>
</dbReference>
<dbReference type="AlphaFoldDB" id="A0A917PU50"/>
<sequence>MAIPYDSDRSQASPNPHSGTGSRLQDEARQAKEHLTHKGEAQFAHYRDSAADEVDKVARSADAAADAMQDQDDPAGLSHYVADIANNLGQFAESLRGKSAEDMLHEANRLARENPALFITGSVALGFGLTRFMRASTSHGSTGSSLGKNDAPQAGFDEEPEVDTDASFAPPKRPFDDLDSPSRPLSGPSKRTELPQFNPASQAERDAKGVPSTAYGADKNRDGGMHS</sequence>
<protein>
    <submittedName>
        <fullName evidence="2">Uncharacterized protein</fullName>
    </submittedName>
</protein>
<feature type="compositionally biased region" description="Low complexity" evidence="1">
    <location>
        <begin position="136"/>
        <end position="145"/>
    </location>
</feature>
<organism evidence="2 3">
    <name type="scientific">Pseudomonas matsuisoli</name>
    <dbReference type="NCBI Taxonomy" id="1515666"/>
    <lineage>
        <taxon>Bacteria</taxon>
        <taxon>Pseudomonadati</taxon>
        <taxon>Pseudomonadota</taxon>
        <taxon>Gammaproteobacteria</taxon>
        <taxon>Pseudomonadales</taxon>
        <taxon>Pseudomonadaceae</taxon>
        <taxon>Pseudomonas</taxon>
    </lineage>
</organism>
<keyword evidence="3" id="KW-1185">Reference proteome</keyword>
<feature type="compositionally biased region" description="Polar residues" evidence="1">
    <location>
        <begin position="10"/>
        <end position="23"/>
    </location>
</feature>
<dbReference type="RefSeq" id="WP_188982789.1">
    <property type="nucleotide sequence ID" value="NZ_BMPO01000003.1"/>
</dbReference>
<proteinExistence type="predicted"/>
<evidence type="ECO:0000313" key="2">
    <source>
        <dbReference type="EMBL" id="GGJ92041.1"/>
    </source>
</evidence>
<accession>A0A917PU50</accession>
<reference evidence="2" key="1">
    <citation type="journal article" date="2014" name="Int. J. Syst. Evol. Microbiol.">
        <title>Complete genome sequence of Corynebacterium casei LMG S-19264T (=DSM 44701T), isolated from a smear-ripened cheese.</title>
        <authorList>
            <consortium name="US DOE Joint Genome Institute (JGI-PGF)"/>
            <person name="Walter F."/>
            <person name="Albersmeier A."/>
            <person name="Kalinowski J."/>
            <person name="Ruckert C."/>
        </authorList>
    </citation>
    <scope>NUCLEOTIDE SEQUENCE</scope>
    <source>
        <strain evidence="2">JCM 30078</strain>
    </source>
</reference>
<feature type="region of interest" description="Disordered" evidence="1">
    <location>
        <begin position="1"/>
        <end position="45"/>
    </location>
</feature>
<gene>
    <name evidence="2" type="ORF">GCM10009304_17290</name>
</gene>
<name>A0A917PU50_9PSED</name>
<reference evidence="2" key="2">
    <citation type="submission" date="2020-09" db="EMBL/GenBank/DDBJ databases">
        <authorList>
            <person name="Sun Q."/>
            <person name="Ohkuma M."/>
        </authorList>
    </citation>
    <scope>NUCLEOTIDE SEQUENCE</scope>
    <source>
        <strain evidence="2">JCM 30078</strain>
    </source>
</reference>
<feature type="compositionally biased region" description="Basic and acidic residues" evidence="1">
    <location>
        <begin position="218"/>
        <end position="227"/>
    </location>
</feature>